<dbReference type="SUPFAM" id="SSF52172">
    <property type="entry name" value="CheY-like"/>
    <property type="match status" value="1"/>
</dbReference>
<dbReference type="KEGG" id="bsa:Bacsa_2641"/>
<gene>
    <name evidence="4" type="ordered locus">Bacsa_2641</name>
</gene>
<dbReference type="Gene3D" id="3.40.50.2300">
    <property type="match status" value="1"/>
</dbReference>
<dbReference type="InterPro" id="IPR046947">
    <property type="entry name" value="LytR-like"/>
</dbReference>
<evidence type="ECO:0000313" key="4">
    <source>
        <dbReference type="EMBL" id="ADY37175.1"/>
    </source>
</evidence>
<dbReference type="InterPro" id="IPR007492">
    <property type="entry name" value="LytTR_DNA-bd_dom"/>
</dbReference>
<keyword evidence="5" id="KW-1185">Reference proteome</keyword>
<dbReference type="Pfam" id="PF00072">
    <property type="entry name" value="Response_reg"/>
    <property type="match status" value="1"/>
</dbReference>
<sequence>MNLRCAIIDDEPLALGLLESYVKKTPALTLCGSYSSAVLAMKYLPEHPADLLFLDIQMPELNGLEFSRMVTENTRIVFTTAFNQYAIDGYRVNALDYLLKPISYTDFMEAVNKAIHWFELQQKAESHSSPQPAENMEKYIYVKSDYKLIQIELDKILYIEGLKDYIKIHLEGIEKPILSLISMRSMEEKLPAERFIRIHRSFIVQKQKIKIIDKGRIVFGKDYIPVSDSYKQELQNYVNEHIV</sequence>
<feature type="domain" description="Response regulatory" evidence="2">
    <location>
        <begin position="4"/>
        <end position="115"/>
    </location>
</feature>
<dbReference type="GO" id="GO:0000156">
    <property type="term" value="F:phosphorelay response regulator activity"/>
    <property type="evidence" value="ECO:0007669"/>
    <property type="project" value="InterPro"/>
</dbReference>
<dbReference type="SMART" id="SM00850">
    <property type="entry name" value="LytTR"/>
    <property type="match status" value="1"/>
</dbReference>
<dbReference type="GO" id="GO:0003677">
    <property type="term" value="F:DNA binding"/>
    <property type="evidence" value="ECO:0007669"/>
    <property type="project" value="InterPro"/>
</dbReference>
<dbReference type="InterPro" id="IPR001789">
    <property type="entry name" value="Sig_transdc_resp-reg_receiver"/>
</dbReference>
<organism evidence="4 5">
    <name type="scientific">Phocaeicola salanitronis (strain DSM 18170 / JCM 13657 / CCUG 60908 / BL78)</name>
    <name type="common">Bacteroides salanitronis</name>
    <dbReference type="NCBI Taxonomy" id="667015"/>
    <lineage>
        <taxon>Bacteria</taxon>
        <taxon>Pseudomonadati</taxon>
        <taxon>Bacteroidota</taxon>
        <taxon>Bacteroidia</taxon>
        <taxon>Bacteroidales</taxon>
        <taxon>Bacteroidaceae</taxon>
        <taxon>Phocaeicola</taxon>
    </lineage>
</organism>
<dbReference type="STRING" id="667015.Bacsa_2641"/>
<dbReference type="SMART" id="SM00448">
    <property type="entry name" value="REC"/>
    <property type="match status" value="1"/>
</dbReference>
<dbReference type="eggNOG" id="COG3279">
    <property type="taxonomic scope" value="Bacteria"/>
</dbReference>
<dbReference type="Gene3D" id="2.40.50.1020">
    <property type="entry name" value="LytTr DNA-binding domain"/>
    <property type="match status" value="1"/>
</dbReference>
<accession>F0QZQ5</accession>
<dbReference type="Pfam" id="PF04397">
    <property type="entry name" value="LytTR"/>
    <property type="match status" value="1"/>
</dbReference>
<dbReference type="PROSITE" id="PS50110">
    <property type="entry name" value="RESPONSE_REGULATORY"/>
    <property type="match status" value="1"/>
</dbReference>
<evidence type="ECO:0000313" key="5">
    <source>
        <dbReference type="Proteomes" id="UP000007486"/>
    </source>
</evidence>
<dbReference type="Proteomes" id="UP000007486">
    <property type="component" value="Chromosome"/>
</dbReference>
<dbReference type="PROSITE" id="PS50930">
    <property type="entry name" value="HTH_LYTTR"/>
    <property type="match status" value="1"/>
</dbReference>
<name>F0QZQ5_PHOSB</name>
<feature type="modified residue" description="4-aspartylphosphate" evidence="1">
    <location>
        <position position="55"/>
    </location>
</feature>
<feature type="domain" description="HTH LytTR-type" evidence="3">
    <location>
        <begin position="140"/>
        <end position="240"/>
    </location>
</feature>
<dbReference type="PANTHER" id="PTHR37299">
    <property type="entry name" value="TRANSCRIPTIONAL REGULATOR-RELATED"/>
    <property type="match status" value="1"/>
</dbReference>
<dbReference type="InterPro" id="IPR011006">
    <property type="entry name" value="CheY-like_superfamily"/>
</dbReference>
<keyword evidence="1" id="KW-0597">Phosphoprotein</keyword>
<evidence type="ECO:0000259" key="3">
    <source>
        <dbReference type="PROSITE" id="PS50930"/>
    </source>
</evidence>
<evidence type="ECO:0000256" key="1">
    <source>
        <dbReference type="PROSITE-ProRule" id="PRU00169"/>
    </source>
</evidence>
<reference evidence="4 5" key="1">
    <citation type="journal article" date="2011" name="Stand. Genomic Sci.">
        <title>Complete genome sequence of Bacteroides salanitronis type strain (BL78).</title>
        <authorList>
            <person name="Gronow S."/>
            <person name="Held B."/>
            <person name="Lucas S."/>
            <person name="Lapidus A."/>
            <person name="Del Rio T.G."/>
            <person name="Nolan M."/>
            <person name="Tice H."/>
            <person name="Deshpande S."/>
            <person name="Cheng J.F."/>
            <person name="Pitluck S."/>
            <person name="Liolios K."/>
            <person name="Pagani I."/>
            <person name="Ivanova N."/>
            <person name="Mavromatis K."/>
            <person name="Pati A."/>
            <person name="Tapia R."/>
            <person name="Han C."/>
            <person name="Goodwin L."/>
            <person name="Chen A."/>
            <person name="Palaniappan K."/>
            <person name="Land M."/>
            <person name="Hauser L."/>
            <person name="Chang Y.J."/>
            <person name="Jeffries C.D."/>
            <person name="Brambilla E.M."/>
            <person name="Rohde M."/>
            <person name="Goker M."/>
            <person name="Detter J.C."/>
            <person name="Woyke T."/>
            <person name="Bristow J."/>
            <person name="Markowitz V."/>
            <person name="Hugenholtz P."/>
            <person name="Kyrpides N.C."/>
            <person name="Klenk H.P."/>
            <person name="Eisen J.A."/>
        </authorList>
    </citation>
    <scope>NUCLEOTIDE SEQUENCE [LARGE SCALE GENOMIC DNA]</scope>
    <source>
        <strain evidence="4 5">DSM 18170</strain>
    </source>
</reference>
<dbReference type="OrthoDB" id="1490554at2"/>
<dbReference type="AlphaFoldDB" id="F0QZQ5"/>
<evidence type="ECO:0000259" key="2">
    <source>
        <dbReference type="PROSITE" id="PS50110"/>
    </source>
</evidence>
<protein>
    <submittedName>
        <fullName evidence="4">Two component transcriptional regulator, LytTR family</fullName>
    </submittedName>
</protein>
<dbReference type="FunFam" id="2.40.50.1020:FF:000004">
    <property type="entry name" value="DNA-binding response regulator"/>
    <property type="match status" value="1"/>
</dbReference>
<dbReference type="RefSeq" id="WP_013618549.1">
    <property type="nucleotide sequence ID" value="NC_015164.1"/>
</dbReference>
<proteinExistence type="predicted"/>
<dbReference type="PANTHER" id="PTHR37299:SF1">
    <property type="entry name" value="STAGE 0 SPORULATION PROTEIN A HOMOLOG"/>
    <property type="match status" value="1"/>
</dbReference>
<dbReference type="EMBL" id="CP002530">
    <property type="protein sequence ID" value="ADY37175.1"/>
    <property type="molecule type" value="Genomic_DNA"/>
</dbReference>
<dbReference type="HOGENOM" id="CLU_000445_14_1_10"/>